<dbReference type="CDD" id="cd17752">
    <property type="entry name" value="BRCT_RFC1"/>
    <property type="match status" value="1"/>
</dbReference>
<sequence length="935" mass="103642">MVDIRDFFGNSSGKGAKKKTLVAPVAKSLEKKVTSKLDSINKRAIAEVISLSDEDDEDFTNLTKKPKVETTSTSLSETEPKSEPRAVERNKRGDKSEFFGNSKTNKRKNKQVVVDVDDEDGDFSPENSDGDDDFNDDQFIGDDDDYADFKGEEKFGGRKRLRSARSPQLNDRNANKGFVSKELEKLPKSRTSTLEDGASVGKQPSRKKVAKSSIKSEAVASSIPDYKSSGISATDILAKIPDADLPEDIPTDQGFNFRDFKARQSTLPTGSNDIKIPEGAPNCLTGLTMVFTGVLPNISRDDSENLAKRYGAKVTKSISSKTSVVVLGEEAGPSKVRKIKQFKLKAIDEAGFLQLIQGMPEEGGDGDAAERARSKRLEEEQQALREAEKLQEEADIEAKKREEAIKRLQKNGKSAMPSNLKLDSEKLWTVRYAPTSLEQICGNKSSVTKLKDWLEQWPRKFGNRKPEKGETEMRAVLIHGPPGIGKTTAAHLIAKSLGYDILEKNASDVRSKSLLHENIGNVLNNTSVVGFFNNASQNSNKFCIIMDEVDGMSGGDRGGVGELASFARKTQAPLILICNDKSSPKMRPFDRCTLEIPFRRPSAREMKSRLMTIALREGVKLDPNTIDQLVAATSNDIRQIINLISTVSMTQKTIDSSNSKSIAQDWQKNIALKPFDIIPRLLSGQNYLENSSLPLYKKMELYFDDHAFVPPMLQENYLNTRPNRGNHLKQVAQAADSISLGDLVDAKIHSSDQQWSLMPLHAIMSTVRPGSLVAGSVSGRINFAGWFGQNSKTGKYYRLLTELQYRSRLRTSTNAIEFRLEYLPILVKRMLITLLSQGADAIPTIIDILDHYYLNKSDFDYLMEFPIGVDNTAPALKKIPTKVKSALTRKYNAGSHPISVYKPGTSTGVSSKSKEPKPDFDEVVEDDEPEDEVDE</sequence>
<keyword evidence="7 10" id="KW-0067">ATP-binding</keyword>
<dbReference type="SUPFAM" id="SSF48019">
    <property type="entry name" value="post-AAA+ oligomerization domain-like"/>
    <property type="match status" value="1"/>
</dbReference>
<dbReference type="GO" id="GO:0005524">
    <property type="term" value="F:ATP binding"/>
    <property type="evidence" value="ECO:0007669"/>
    <property type="project" value="UniProtKB-UniRule"/>
</dbReference>
<keyword evidence="11" id="KW-0175">Coiled coil</keyword>
<dbReference type="InterPro" id="IPR001357">
    <property type="entry name" value="BRCT_dom"/>
</dbReference>
<dbReference type="CDD" id="cd22249">
    <property type="entry name" value="UDM1_RNF168_RNF169-like"/>
    <property type="match status" value="1"/>
</dbReference>
<dbReference type="Gene3D" id="1.20.272.10">
    <property type="match status" value="1"/>
</dbReference>
<evidence type="ECO:0000256" key="4">
    <source>
        <dbReference type="ARBA" id="ARBA00022553"/>
    </source>
</evidence>
<dbReference type="GO" id="GO:0005663">
    <property type="term" value="C:DNA replication factor C complex"/>
    <property type="evidence" value="ECO:0007669"/>
    <property type="project" value="InterPro"/>
</dbReference>
<dbReference type="FunFam" id="3.40.50.300:FF:000395">
    <property type="entry name" value="Replication factor C subunit 1"/>
    <property type="match status" value="1"/>
</dbReference>
<dbReference type="OrthoDB" id="446168at2759"/>
<dbReference type="Gene3D" id="3.40.50.300">
    <property type="entry name" value="P-loop containing nucleotide triphosphate hydrolases"/>
    <property type="match status" value="1"/>
</dbReference>
<dbReference type="FunFam" id="1.20.272.10:FF:000005">
    <property type="entry name" value="Replication factor C subunit 1"/>
    <property type="match status" value="1"/>
</dbReference>
<dbReference type="PANTHER" id="PTHR23389">
    <property type="entry name" value="CHROMOSOME TRANSMISSION FIDELITY FACTOR 18"/>
    <property type="match status" value="1"/>
</dbReference>
<dbReference type="GO" id="GO:0005634">
    <property type="term" value="C:nucleus"/>
    <property type="evidence" value="ECO:0007669"/>
    <property type="project" value="UniProtKB-SubCell"/>
</dbReference>
<dbReference type="Pfam" id="PF25361">
    <property type="entry name" value="AAA_lid_RFC1"/>
    <property type="match status" value="1"/>
</dbReference>
<dbReference type="InterPro" id="IPR027417">
    <property type="entry name" value="P-loop_NTPase"/>
</dbReference>
<dbReference type="Proteomes" id="UP000769528">
    <property type="component" value="Unassembled WGS sequence"/>
</dbReference>
<dbReference type="Pfam" id="PF00004">
    <property type="entry name" value="AAA"/>
    <property type="match status" value="1"/>
</dbReference>
<feature type="compositionally biased region" description="Acidic residues" evidence="12">
    <location>
        <begin position="115"/>
        <end position="146"/>
    </location>
</feature>
<dbReference type="GO" id="GO:0003689">
    <property type="term" value="F:DNA clamp loader activity"/>
    <property type="evidence" value="ECO:0007669"/>
    <property type="project" value="UniProtKB-UniRule"/>
</dbReference>
<feature type="region of interest" description="Disordered" evidence="12">
    <location>
        <begin position="895"/>
        <end position="935"/>
    </location>
</feature>
<dbReference type="InterPro" id="IPR008921">
    <property type="entry name" value="DNA_pol3_clamp-load_cplx_C"/>
</dbReference>
<comment type="caution">
    <text evidence="14">The sequence shown here is derived from an EMBL/GenBank/DDBJ whole genome shotgun (WGS) entry which is preliminary data.</text>
</comment>
<dbReference type="SMART" id="SM00382">
    <property type="entry name" value="AAA"/>
    <property type="match status" value="1"/>
</dbReference>
<reference evidence="14" key="1">
    <citation type="journal article" date="2021" name="Open Biol.">
        <title>Shared evolutionary footprints suggest mitochondrial oxidative damage underlies multiple complex I losses in fungi.</title>
        <authorList>
            <person name="Schikora-Tamarit M.A."/>
            <person name="Marcet-Houben M."/>
            <person name="Nosek J."/>
            <person name="Gabaldon T."/>
        </authorList>
    </citation>
    <scope>NUCLEOTIDE SEQUENCE</scope>
    <source>
        <strain evidence="14">CBS6341</strain>
    </source>
</reference>
<comment type="similarity">
    <text evidence="2 10">Belongs to the activator 1 large subunit family.</text>
</comment>
<name>A0A9P8PK44_9ASCO</name>
<dbReference type="InterPro" id="IPR012178">
    <property type="entry name" value="RFC1"/>
</dbReference>
<dbReference type="SMART" id="SM00292">
    <property type="entry name" value="BRCT"/>
    <property type="match status" value="1"/>
</dbReference>
<dbReference type="PIRSF" id="PIRSF036578">
    <property type="entry name" value="RFC1"/>
    <property type="match status" value="1"/>
</dbReference>
<keyword evidence="5 10" id="KW-0235">DNA replication</keyword>
<dbReference type="InterPro" id="IPR013725">
    <property type="entry name" value="DNA_replication_fac_RFC1_C"/>
</dbReference>
<evidence type="ECO:0000256" key="11">
    <source>
        <dbReference type="SAM" id="Coils"/>
    </source>
</evidence>
<evidence type="ECO:0000256" key="2">
    <source>
        <dbReference type="ARBA" id="ARBA00006116"/>
    </source>
</evidence>
<dbReference type="GO" id="GO:0016887">
    <property type="term" value="F:ATP hydrolysis activity"/>
    <property type="evidence" value="ECO:0007669"/>
    <property type="project" value="InterPro"/>
</dbReference>
<keyword evidence="4" id="KW-0597">Phosphoprotein</keyword>
<evidence type="ECO:0000313" key="14">
    <source>
        <dbReference type="EMBL" id="KAH3673297.1"/>
    </source>
</evidence>
<evidence type="ECO:0000256" key="1">
    <source>
        <dbReference type="ARBA" id="ARBA00004123"/>
    </source>
</evidence>
<dbReference type="CDD" id="cd18140">
    <property type="entry name" value="HLD_clamp_RFC"/>
    <property type="match status" value="1"/>
</dbReference>
<dbReference type="Pfam" id="PF08519">
    <property type="entry name" value="RFC1"/>
    <property type="match status" value="1"/>
</dbReference>
<feature type="region of interest" description="Disordered" evidence="12">
    <location>
        <begin position="1"/>
        <end position="23"/>
    </location>
</feature>
<dbReference type="PANTHER" id="PTHR23389:SF6">
    <property type="entry name" value="REPLICATION FACTOR C SUBUNIT 1"/>
    <property type="match status" value="1"/>
</dbReference>
<evidence type="ECO:0000313" key="15">
    <source>
        <dbReference type="Proteomes" id="UP000769528"/>
    </source>
</evidence>
<dbReference type="SUPFAM" id="SSF52540">
    <property type="entry name" value="P-loop containing nucleoside triphosphate hydrolases"/>
    <property type="match status" value="1"/>
</dbReference>
<dbReference type="Gene3D" id="1.10.8.60">
    <property type="match status" value="1"/>
</dbReference>
<keyword evidence="15" id="KW-1185">Reference proteome</keyword>
<dbReference type="CDD" id="cd00009">
    <property type="entry name" value="AAA"/>
    <property type="match status" value="1"/>
</dbReference>
<feature type="compositionally biased region" description="Acidic residues" evidence="12">
    <location>
        <begin position="921"/>
        <end position="935"/>
    </location>
</feature>
<dbReference type="FunFam" id="3.40.50.10190:FF:000001">
    <property type="entry name" value="Replication factor C subunit 1"/>
    <property type="match status" value="1"/>
</dbReference>
<feature type="domain" description="BRCT" evidence="13">
    <location>
        <begin position="279"/>
        <end position="357"/>
    </location>
</feature>
<feature type="coiled-coil region" evidence="11">
    <location>
        <begin position="373"/>
        <end position="411"/>
    </location>
</feature>
<evidence type="ECO:0000256" key="6">
    <source>
        <dbReference type="ARBA" id="ARBA00022741"/>
    </source>
</evidence>
<reference evidence="14" key="2">
    <citation type="submission" date="2021-01" db="EMBL/GenBank/DDBJ databases">
        <authorList>
            <person name="Schikora-Tamarit M.A."/>
        </authorList>
    </citation>
    <scope>NUCLEOTIDE SEQUENCE</scope>
    <source>
        <strain evidence="14">CBS6341</strain>
    </source>
</reference>
<keyword evidence="9 10" id="KW-0539">Nucleus</keyword>
<evidence type="ECO:0000256" key="9">
    <source>
        <dbReference type="ARBA" id="ARBA00023242"/>
    </source>
</evidence>
<dbReference type="InterPro" id="IPR003593">
    <property type="entry name" value="AAA+_ATPase"/>
</dbReference>
<evidence type="ECO:0000256" key="7">
    <source>
        <dbReference type="ARBA" id="ARBA00022840"/>
    </source>
</evidence>
<keyword evidence="6 10" id="KW-0547">Nucleotide-binding</keyword>
<evidence type="ECO:0000256" key="10">
    <source>
        <dbReference type="PIRNR" id="PIRNR036578"/>
    </source>
</evidence>
<gene>
    <name evidence="14" type="ORF">WICMUC_003757</name>
</gene>
<evidence type="ECO:0000256" key="5">
    <source>
        <dbReference type="ARBA" id="ARBA00022705"/>
    </source>
</evidence>
<dbReference type="InterPro" id="IPR036420">
    <property type="entry name" value="BRCT_dom_sf"/>
</dbReference>
<protein>
    <recommendedName>
        <fullName evidence="3 10">Replication factor C subunit 1</fullName>
    </recommendedName>
</protein>
<dbReference type="SUPFAM" id="SSF52113">
    <property type="entry name" value="BRCT domain"/>
    <property type="match status" value="1"/>
</dbReference>
<dbReference type="Gene3D" id="3.40.50.10190">
    <property type="entry name" value="BRCT domain"/>
    <property type="match status" value="1"/>
</dbReference>
<evidence type="ECO:0000256" key="3">
    <source>
        <dbReference type="ARBA" id="ARBA00020401"/>
    </source>
</evidence>
<feature type="compositionally biased region" description="Basic and acidic residues" evidence="12">
    <location>
        <begin position="78"/>
        <end position="97"/>
    </location>
</feature>
<organism evidence="14 15">
    <name type="scientific">Wickerhamomyces mucosus</name>
    <dbReference type="NCBI Taxonomy" id="1378264"/>
    <lineage>
        <taxon>Eukaryota</taxon>
        <taxon>Fungi</taxon>
        <taxon>Dikarya</taxon>
        <taxon>Ascomycota</taxon>
        <taxon>Saccharomycotina</taxon>
        <taxon>Saccharomycetes</taxon>
        <taxon>Phaffomycetales</taxon>
        <taxon>Wickerhamomycetaceae</taxon>
        <taxon>Wickerhamomyces</taxon>
    </lineage>
</organism>
<evidence type="ECO:0000259" key="13">
    <source>
        <dbReference type="PROSITE" id="PS50172"/>
    </source>
</evidence>
<dbReference type="AlphaFoldDB" id="A0A9P8PK44"/>
<dbReference type="GO" id="GO:0003677">
    <property type="term" value="F:DNA binding"/>
    <property type="evidence" value="ECO:0007669"/>
    <property type="project" value="UniProtKB-KW"/>
</dbReference>
<dbReference type="InterPro" id="IPR003959">
    <property type="entry name" value="ATPase_AAA_core"/>
</dbReference>
<evidence type="ECO:0000256" key="12">
    <source>
        <dbReference type="SAM" id="MobiDB-lite"/>
    </source>
</evidence>
<feature type="compositionally biased region" description="Basic and acidic residues" evidence="12">
    <location>
        <begin position="147"/>
        <end position="156"/>
    </location>
</feature>
<keyword evidence="8" id="KW-0238">DNA-binding</keyword>
<evidence type="ECO:0000256" key="8">
    <source>
        <dbReference type="ARBA" id="ARBA00023125"/>
    </source>
</evidence>
<dbReference type="Pfam" id="PF00533">
    <property type="entry name" value="BRCT"/>
    <property type="match status" value="1"/>
</dbReference>
<dbReference type="PROSITE" id="PS50172">
    <property type="entry name" value="BRCT"/>
    <property type="match status" value="1"/>
</dbReference>
<dbReference type="InterPro" id="IPR047854">
    <property type="entry name" value="RFC_lid"/>
</dbReference>
<proteinExistence type="inferred from homology"/>
<comment type="subcellular location">
    <subcellularLocation>
        <location evidence="1 10">Nucleus</location>
    </subcellularLocation>
</comment>
<accession>A0A9P8PK44</accession>
<feature type="region of interest" description="Disordered" evidence="12">
    <location>
        <begin position="54"/>
        <end position="214"/>
    </location>
</feature>
<dbReference type="EMBL" id="JAEUBF010001028">
    <property type="protein sequence ID" value="KAH3673297.1"/>
    <property type="molecule type" value="Genomic_DNA"/>
</dbReference>
<dbReference type="GO" id="GO:0006271">
    <property type="term" value="P:DNA strand elongation involved in DNA replication"/>
    <property type="evidence" value="ECO:0007669"/>
    <property type="project" value="UniProtKB-ARBA"/>
</dbReference>
<dbReference type="GO" id="GO:0006281">
    <property type="term" value="P:DNA repair"/>
    <property type="evidence" value="ECO:0007669"/>
    <property type="project" value="InterPro"/>
</dbReference>
<dbReference type="FunFam" id="1.10.8.60:FF:000021">
    <property type="entry name" value="Replication factor C subunit 1"/>
    <property type="match status" value="1"/>
</dbReference>